<evidence type="ECO:0000313" key="3">
    <source>
        <dbReference type="Proteomes" id="UP000000329"/>
    </source>
</evidence>
<organism evidence="2 3">
    <name type="scientific">Herbaspirillum seropedicae (strain SmR1)</name>
    <dbReference type="NCBI Taxonomy" id="757424"/>
    <lineage>
        <taxon>Bacteria</taxon>
        <taxon>Pseudomonadati</taxon>
        <taxon>Pseudomonadota</taxon>
        <taxon>Betaproteobacteria</taxon>
        <taxon>Burkholderiales</taxon>
        <taxon>Oxalobacteraceae</taxon>
        <taxon>Herbaspirillum</taxon>
    </lineage>
</organism>
<protein>
    <recommendedName>
        <fullName evidence="1">Spore protein YkvP/CgeB glycosyl transferase-like domain-containing protein</fullName>
    </recommendedName>
</protein>
<evidence type="ECO:0000313" key="2">
    <source>
        <dbReference type="EMBL" id="ADJ65886.1"/>
    </source>
</evidence>
<dbReference type="Gene3D" id="3.40.50.2000">
    <property type="entry name" value="Glycogen Phosphorylase B"/>
    <property type="match status" value="1"/>
</dbReference>
<reference evidence="2 3" key="1">
    <citation type="submission" date="2010-04" db="EMBL/GenBank/DDBJ databases">
        <title>The genome of Herbaspirillum seropedicae SmR1, an endophytic, nitrogen-fixing, plant-growth promoting beta-Proteobacteria.</title>
        <authorList>
            <person name="Pedrosa F.O."/>
            <person name="Monteiro R.A."/>
            <person name="Wassem R."/>
            <person name="Cruz L.M."/>
            <person name="Ayub R.A."/>
            <person name="Colauto N.B."/>
            <person name="Fernandez M.A."/>
            <person name="Fungaro M.H.P."/>
            <person name="Grisard E.C."/>
            <person name="Hungria M."/>
            <person name="Madeira H.M.F."/>
            <person name="Nodari R.O."/>
            <person name="Osaku C.A."/>
            <person name="Petzl-Erler M.L."/>
            <person name="Terenzi H."/>
            <person name="Vieira L.G.E."/>
            <person name="Almeida M.I.M."/>
            <person name="Alves L.R."/>
            <person name="Arantes O.M.N."/>
            <person name="Balsanelli E."/>
            <person name="Barcellos F.G."/>
            <person name="Baura V.A."/>
            <person name="Binde D.R."/>
            <person name="Campo R.J."/>
            <person name="Chubatsu L.S."/>
            <person name="Chueire L.M.O."/>
            <person name="Ciferri R.R."/>
            <person name="Correa L.C."/>
            <person name="da Conceicao Silva J.L."/>
            <person name="Dabul A.N.G."/>
            <person name="Dambros B.P."/>
            <person name="Faoro H."/>
            <person name="Favetti A."/>
            <person name="Friedermann G."/>
            <person name="Furlaneto M.C."/>
            <person name="Gasques L.S."/>
            <person name="Gimenes C.C.T."/>
            <person name="Gioppo N.M.R."/>
            <person name="Glienke-Blanco C."/>
            <person name="Godoy L.P."/>
            <person name="Guerra M.P."/>
            <person name="Karp S."/>
            <person name="Kava-Cordeiro V."/>
            <person name="Margarido V.P."/>
            <person name="Mathioni S.M."/>
            <person name="Menck-Soares M.A."/>
            <person name="Murace N.K."/>
            <person name="Nicolas M.F."/>
            <person name="Oliveira C.E.C."/>
            <person name="Pagnan N.A.B."/>
            <person name="Pamphile J.A."/>
            <person name="Patussi E.V."/>
            <person name="Pereira L.F.P."/>
            <person name="Pereira-Ferrari L."/>
            <person name="Pinto F.G.S."/>
            <person name="Precoma C."/>
            <person name="Prioli A.J."/>
            <person name="Prioli S.M.A.P."/>
            <person name="Raittz R.T."/>
            <person name="Ramos H.J.O."/>
            <person name="Ribeiro E.M.S.F."/>
            <person name="Rigo L.U."/>
            <person name="Rocha C.L.M.S.C."/>
            <person name="Rocha S.N."/>
            <person name="Santos K."/>
            <person name="Satori D."/>
            <person name="Silva A.G."/>
            <person name="Simao R.C.G."/>
            <person name="Soares M.A.M."/>
            <person name="Souza E.M."/>
            <person name="Steffens M.B.R."/>
            <person name="Steindel M."/>
            <person name="Tadra-Sfeir M.Z."/>
            <person name="Takahashi E.K."/>
            <person name="Torres R.A."/>
            <person name="Valle J.S."/>
            <person name="Vernal J.I."/>
            <person name="Vilas-Boas L.A."/>
            <person name="Watanabe M.A.E."/>
            <person name="Weiss V.A."/>
            <person name="Yates M.A."/>
            <person name="Souza E.M."/>
        </authorList>
    </citation>
    <scope>NUCLEOTIDE SEQUENCE [LARGE SCALE GENOMIC DNA]</scope>
    <source>
        <strain evidence="2 3">SmR1</strain>
    </source>
</reference>
<dbReference type="InterPro" id="IPR055259">
    <property type="entry name" value="YkvP/CgeB_Glyco_trans-like"/>
</dbReference>
<dbReference type="STRING" id="757424.Hsero_4419"/>
<dbReference type="RefSeq" id="WP_013236339.1">
    <property type="nucleotide sequence ID" value="NC_014323.1"/>
</dbReference>
<evidence type="ECO:0000259" key="1">
    <source>
        <dbReference type="Pfam" id="PF13524"/>
    </source>
</evidence>
<dbReference type="KEGG" id="hse:Hsero_4419"/>
<sequence length="382" mass="44036">MTTPTPRILFIFLEFPDWRLARSLGYPTQMGVEQALRQSGADVLSIPSMFRMDNTSRGNWLSRLRQMVGQRTYDQVWIELVHADYDEQFLSWISGLAPVRLGFVMESLQYEPYVYELEPKLKERKERVVQRLSYMTHVLLADEQDATDLNRDGKVQAMWWPQTVPRDSIQVASRPAQPYAVFYGALYGKRQSWLKHPQLDGLLVQPGPSLEYQTEFPALFDRLQALTTEALEQGLQATPVVLERYLQLLRTLRQDIFALWLRSLQQGVAVVNLPSFFQGFPGRVYEGMAAGKPVISCTIPGRPRTNALFADEQDILLYDPESPEHLAHQIRRLQQDRALVQRLVGNARHKLLTLHTAELRVKQILRWLEDGVETDFSRVEAA</sequence>
<name>D8IVS8_HERSS</name>
<proteinExistence type="predicted"/>
<dbReference type="SUPFAM" id="SSF53756">
    <property type="entry name" value="UDP-Glycosyltransferase/glycogen phosphorylase"/>
    <property type="match status" value="1"/>
</dbReference>
<dbReference type="EMBL" id="CP002039">
    <property type="protein sequence ID" value="ADJ65886.1"/>
    <property type="molecule type" value="Genomic_DNA"/>
</dbReference>
<feature type="domain" description="Spore protein YkvP/CgeB glycosyl transferase-like" evidence="1">
    <location>
        <begin position="269"/>
        <end position="365"/>
    </location>
</feature>
<dbReference type="Pfam" id="PF13524">
    <property type="entry name" value="Glyco_trans_1_2"/>
    <property type="match status" value="1"/>
</dbReference>
<dbReference type="AlphaFoldDB" id="D8IVS8"/>
<dbReference type="HOGENOM" id="CLU_723144_0_0_4"/>
<gene>
    <name evidence="2" type="ordered locus">Hsero_4419</name>
</gene>
<dbReference type="OrthoDB" id="9179784at2"/>
<dbReference type="eggNOG" id="COG0438">
    <property type="taxonomic scope" value="Bacteria"/>
</dbReference>
<accession>D8IVS8</accession>
<keyword evidence="3" id="KW-1185">Reference proteome</keyword>
<dbReference type="GeneID" id="29391372"/>
<dbReference type="Proteomes" id="UP000000329">
    <property type="component" value="Chromosome"/>
</dbReference>